<feature type="chain" id="PRO_5046948049" evidence="6">
    <location>
        <begin position="32"/>
        <end position="316"/>
    </location>
</feature>
<dbReference type="Proteomes" id="UP001569963">
    <property type="component" value="Unassembled WGS sequence"/>
</dbReference>
<evidence type="ECO:0000256" key="2">
    <source>
        <dbReference type="ARBA" id="ARBA00022448"/>
    </source>
</evidence>
<evidence type="ECO:0000256" key="6">
    <source>
        <dbReference type="SAM" id="SignalP"/>
    </source>
</evidence>
<reference evidence="7 8" key="1">
    <citation type="submission" date="2023-11" db="EMBL/GenBank/DDBJ databases">
        <title>Actinomadura monticuli sp. nov., isolated from volcanic ash.</title>
        <authorList>
            <person name="Lee S.D."/>
            <person name="Yang H."/>
            <person name="Kim I.S."/>
        </authorList>
    </citation>
    <scope>NUCLEOTIDE SEQUENCE [LARGE SCALE GENOMIC DNA]</scope>
    <source>
        <strain evidence="7 8">DLS-62</strain>
    </source>
</reference>
<keyword evidence="2 4" id="KW-0813">Transport</keyword>
<dbReference type="InterPro" id="IPR006128">
    <property type="entry name" value="Lipoprotein_PsaA-like"/>
</dbReference>
<proteinExistence type="inferred from homology"/>
<feature type="region of interest" description="Disordered" evidence="5">
    <location>
        <begin position="117"/>
        <end position="147"/>
    </location>
</feature>
<evidence type="ECO:0000256" key="4">
    <source>
        <dbReference type="RuleBase" id="RU003512"/>
    </source>
</evidence>
<keyword evidence="3 6" id="KW-0732">Signal</keyword>
<evidence type="ECO:0000313" key="7">
    <source>
        <dbReference type="EMBL" id="MFA1539239.1"/>
    </source>
</evidence>
<feature type="signal peptide" evidence="6">
    <location>
        <begin position="1"/>
        <end position="31"/>
    </location>
</feature>
<dbReference type="PANTHER" id="PTHR42953:SF3">
    <property type="entry name" value="HIGH-AFFINITY ZINC UPTAKE SYSTEM PROTEIN ZNUA"/>
    <property type="match status" value="1"/>
</dbReference>
<accession>A0ABV4Q9L6</accession>
<dbReference type="PROSITE" id="PS51257">
    <property type="entry name" value="PROKAR_LIPOPROTEIN"/>
    <property type="match status" value="1"/>
</dbReference>
<name>A0ABV4Q9L6_9ACTN</name>
<dbReference type="InterPro" id="IPR006127">
    <property type="entry name" value="ZnuA-like"/>
</dbReference>
<keyword evidence="8" id="KW-1185">Reference proteome</keyword>
<dbReference type="Pfam" id="PF01297">
    <property type="entry name" value="ZnuA"/>
    <property type="match status" value="1"/>
</dbReference>
<gene>
    <name evidence="7" type="ORF">SM611_09880</name>
</gene>
<organism evidence="7 8">
    <name type="scientific">Actinomadura monticuli</name>
    <dbReference type="NCBI Taxonomy" id="3097367"/>
    <lineage>
        <taxon>Bacteria</taxon>
        <taxon>Bacillati</taxon>
        <taxon>Actinomycetota</taxon>
        <taxon>Actinomycetes</taxon>
        <taxon>Streptosporangiales</taxon>
        <taxon>Thermomonosporaceae</taxon>
        <taxon>Actinomadura</taxon>
    </lineage>
</organism>
<feature type="compositionally biased region" description="Basic and acidic residues" evidence="5">
    <location>
        <begin position="136"/>
        <end position="146"/>
    </location>
</feature>
<evidence type="ECO:0000313" key="8">
    <source>
        <dbReference type="Proteomes" id="UP001569963"/>
    </source>
</evidence>
<dbReference type="PRINTS" id="PR00690">
    <property type="entry name" value="ADHESNFAMILY"/>
</dbReference>
<sequence>MLRLRPSPRALPAAALALAGLAAGLAGCAGADAGVPPGKTAVVASFYPMAWLAERVGGDDAFVRTLTEPGTEPHDLELTARQVADIEDADLAVYVGGVQPAVDDAVGRHARGRSLDAADLVEKLPPPGETDDEEAHDGVRHRESSYDPHVWLDPSRMATVATALGERLAAADPARAAGYRRRAGAAAGELTALDRAFRDGLRTCARRDIVTAHAAFGYLADRYGLRQIPVAGVDPSGGPSPKRLAELTRLVSASGATTVFTETLASPKVAEALAREAGVRTAVLDPVEGVEDGSSGDYLTIMRENLRTLRPALECT</sequence>
<evidence type="ECO:0000256" key="3">
    <source>
        <dbReference type="ARBA" id="ARBA00022729"/>
    </source>
</evidence>
<comment type="similarity">
    <text evidence="1 4">Belongs to the bacterial solute-binding protein 9 family.</text>
</comment>
<dbReference type="PANTHER" id="PTHR42953">
    <property type="entry name" value="HIGH-AFFINITY ZINC UPTAKE SYSTEM PROTEIN ZNUA-RELATED"/>
    <property type="match status" value="1"/>
</dbReference>
<dbReference type="Gene3D" id="3.40.50.1980">
    <property type="entry name" value="Nitrogenase molybdenum iron protein domain"/>
    <property type="match status" value="2"/>
</dbReference>
<evidence type="ECO:0000256" key="5">
    <source>
        <dbReference type="SAM" id="MobiDB-lite"/>
    </source>
</evidence>
<evidence type="ECO:0000256" key="1">
    <source>
        <dbReference type="ARBA" id="ARBA00011028"/>
    </source>
</evidence>
<dbReference type="EMBL" id="JAXCEI010000004">
    <property type="protein sequence ID" value="MFA1539239.1"/>
    <property type="molecule type" value="Genomic_DNA"/>
</dbReference>
<protein>
    <submittedName>
        <fullName evidence="7">Metal ABC transporter substrate-binding protein</fullName>
    </submittedName>
</protein>
<comment type="caution">
    <text evidence="7">The sequence shown here is derived from an EMBL/GenBank/DDBJ whole genome shotgun (WGS) entry which is preliminary data.</text>
</comment>
<dbReference type="SUPFAM" id="SSF53807">
    <property type="entry name" value="Helical backbone' metal receptor"/>
    <property type="match status" value="1"/>
</dbReference>
<dbReference type="InterPro" id="IPR050492">
    <property type="entry name" value="Bact_metal-bind_prot9"/>
</dbReference>
<dbReference type="RefSeq" id="WP_371948946.1">
    <property type="nucleotide sequence ID" value="NZ_JAXCEI010000004.1"/>
</dbReference>